<dbReference type="InterPro" id="IPR013216">
    <property type="entry name" value="Methyltransf_11"/>
</dbReference>
<dbReference type="VEuPathDB" id="FungiDB:ASPZODRAFT_1166595"/>
<proteinExistence type="predicted"/>
<dbReference type="PANTHER" id="PTHR44942">
    <property type="entry name" value="METHYLTRANSF_11 DOMAIN-CONTAINING PROTEIN"/>
    <property type="match status" value="1"/>
</dbReference>
<sequence length="311" mass="34097">MSTSTIPSTTTAMASEKTFLAYTPSQGKVYAEARRDYHRSVYDAVLSYHTSGGGELDTLLDIGCGPGTATRRLGGHFEHAIGLDASAGMVETARTLGGTTATGEKIRFEVSTSDKLVEGDCCVDVIVAATAAHWFEMSSFWRRAAQVLRPGGSVALWCSGESSVHSSTPNAGAIQAALERIREEERLDDFFEEGNRLVRAGYVDLPLPWTVEPGVQGFERASFVRREWGFGDEFYAGQMEVDLDTFEKVLGTASPITRWREAHRDAVGSERDIVRRYRRAIETLLHEAGVQPGQERVRGAVTGVLLMVRRT</sequence>
<dbReference type="OrthoDB" id="10027013at2759"/>
<organism evidence="2 3">
    <name type="scientific">Penicilliopsis zonata CBS 506.65</name>
    <dbReference type="NCBI Taxonomy" id="1073090"/>
    <lineage>
        <taxon>Eukaryota</taxon>
        <taxon>Fungi</taxon>
        <taxon>Dikarya</taxon>
        <taxon>Ascomycota</taxon>
        <taxon>Pezizomycotina</taxon>
        <taxon>Eurotiomycetes</taxon>
        <taxon>Eurotiomycetidae</taxon>
        <taxon>Eurotiales</taxon>
        <taxon>Aspergillaceae</taxon>
        <taxon>Penicilliopsis</taxon>
    </lineage>
</organism>
<evidence type="ECO:0000259" key="1">
    <source>
        <dbReference type="Pfam" id="PF08241"/>
    </source>
</evidence>
<dbReference type="RefSeq" id="XP_022584916.1">
    <property type="nucleotide sequence ID" value="XM_022721144.1"/>
</dbReference>
<dbReference type="STRING" id="1073090.A0A1L9STE5"/>
<protein>
    <recommendedName>
        <fullName evidence="1">Methyltransferase type 11 domain-containing protein</fullName>
    </recommendedName>
</protein>
<dbReference type="Gene3D" id="3.40.50.150">
    <property type="entry name" value="Vaccinia Virus protein VP39"/>
    <property type="match status" value="1"/>
</dbReference>
<dbReference type="GO" id="GO:0008757">
    <property type="term" value="F:S-adenosylmethionine-dependent methyltransferase activity"/>
    <property type="evidence" value="ECO:0007669"/>
    <property type="project" value="InterPro"/>
</dbReference>
<accession>A0A1L9STE5</accession>
<keyword evidence="3" id="KW-1185">Reference proteome</keyword>
<name>A0A1L9STE5_9EURO</name>
<dbReference type="CDD" id="cd02440">
    <property type="entry name" value="AdoMet_MTases"/>
    <property type="match status" value="1"/>
</dbReference>
<feature type="domain" description="Methyltransferase type 11" evidence="1">
    <location>
        <begin position="60"/>
        <end position="155"/>
    </location>
</feature>
<dbReference type="Proteomes" id="UP000184188">
    <property type="component" value="Unassembled WGS sequence"/>
</dbReference>
<dbReference type="GeneID" id="34607609"/>
<dbReference type="EMBL" id="KV878337">
    <property type="protein sequence ID" value="OJJ50406.1"/>
    <property type="molecule type" value="Genomic_DNA"/>
</dbReference>
<gene>
    <name evidence="2" type="ORF">ASPZODRAFT_1166595</name>
</gene>
<dbReference type="InterPro" id="IPR029063">
    <property type="entry name" value="SAM-dependent_MTases_sf"/>
</dbReference>
<evidence type="ECO:0000313" key="3">
    <source>
        <dbReference type="Proteomes" id="UP000184188"/>
    </source>
</evidence>
<dbReference type="InterPro" id="IPR051052">
    <property type="entry name" value="Diverse_substrate_MTase"/>
</dbReference>
<reference evidence="3" key="1">
    <citation type="journal article" date="2017" name="Genome Biol.">
        <title>Comparative genomics reveals high biological diversity and specific adaptations in the industrially and medically important fungal genus Aspergillus.</title>
        <authorList>
            <person name="de Vries R.P."/>
            <person name="Riley R."/>
            <person name="Wiebenga A."/>
            <person name="Aguilar-Osorio G."/>
            <person name="Amillis S."/>
            <person name="Uchima C.A."/>
            <person name="Anderluh G."/>
            <person name="Asadollahi M."/>
            <person name="Askin M."/>
            <person name="Barry K."/>
            <person name="Battaglia E."/>
            <person name="Bayram O."/>
            <person name="Benocci T."/>
            <person name="Braus-Stromeyer S.A."/>
            <person name="Caldana C."/>
            <person name="Canovas D."/>
            <person name="Cerqueira G.C."/>
            <person name="Chen F."/>
            <person name="Chen W."/>
            <person name="Choi C."/>
            <person name="Clum A."/>
            <person name="Dos Santos R.A."/>
            <person name="Damasio A.R."/>
            <person name="Diallinas G."/>
            <person name="Emri T."/>
            <person name="Fekete E."/>
            <person name="Flipphi M."/>
            <person name="Freyberg S."/>
            <person name="Gallo A."/>
            <person name="Gournas C."/>
            <person name="Habgood R."/>
            <person name="Hainaut M."/>
            <person name="Harispe M.L."/>
            <person name="Henrissat B."/>
            <person name="Hilden K.S."/>
            <person name="Hope R."/>
            <person name="Hossain A."/>
            <person name="Karabika E."/>
            <person name="Karaffa L."/>
            <person name="Karanyi Z."/>
            <person name="Krasevec N."/>
            <person name="Kuo A."/>
            <person name="Kusch H."/>
            <person name="LaButti K."/>
            <person name="Lagendijk E.L."/>
            <person name="Lapidus A."/>
            <person name="Levasseur A."/>
            <person name="Lindquist E."/>
            <person name="Lipzen A."/>
            <person name="Logrieco A.F."/>
            <person name="MacCabe A."/>
            <person name="Maekelae M.R."/>
            <person name="Malavazi I."/>
            <person name="Melin P."/>
            <person name="Meyer V."/>
            <person name="Mielnichuk N."/>
            <person name="Miskei M."/>
            <person name="Molnar A.P."/>
            <person name="Mule G."/>
            <person name="Ngan C.Y."/>
            <person name="Orejas M."/>
            <person name="Orosz E."/>
            <person name="Ouedraogo J.P."/>
            <person name="Overkamp K.M."/>
            <person name="Park H.-S."/>
            <person name="Perrone G."/>
            <person name="Piumi F."/>
            <person name="Punt P.J."/>
            <person name="Ram A.F."/>
            <person name="Ramon A."/>
            <person name="Rauscher S."/>
            <person name="Record E."/>
            <person name="Riano-Pachon D.M."/>
            <person name="Robert V."/>
            <person name="Roehrig J."/>
            <person name="Ruller R."/>
            <person name="Salamov A."/>
            <person name="Salih N.S."/>
            <person name="Samson R.A."/>
            <person name="Sandor E."/>
            <person name="Sanguinetti M."/>
            <person name="Schuetze T."/>
            <person name="Sepcic K."/>
            <person name="Shelest E."/>
            <person name="Sherlock G."/>
            <person name="Sophianopoulou V."/>
            <person name="Squina F.M."/>
            <person name="Sun H."/>
            <person name="Susca A."/>
            <person name="Todd R.B."/>
            <person name="Tsang A."/>
            <person name="Unkles S.E."/>
            <person name="van de Wiele N."/>
            <person name="van Rossen-Uffink D."/>
            <person name="Oliveira J.V."/>
            <person name="Vesth T.C."/>
            <person name="Visser J."/>
            <person name="Yu J.-H."/>
            <person name="Zhou M."/>
            <person name="Andersen M.R."/>
            <person name="Archer D.B."/>
            <person name="Baker S.E."/>
            <person name="Benoit I."/>
            <person name="Brakhage A.A."/>
            <person name="Braus G.H."/>
            <person name="Fischer R."/>
            <person name="Frisvad J.C."/>
            <person name="Goldman G.H."/>
            <person name="Houbraken J."/>
            <person name="Oakley B."/>
            <person name="Pocsi I."/>
            <person name="Scazzocchio C."/>
            <person name="Seiboth B."/>
            <person name="vanKuyk P.A."/>
            <person name="Wortman J."/>
            <person name="Dyer P.S."/>
            <person name="Grigoriev I.V."/>
        </authorList>
    </citation>
    <scope>NUCLEOTIDE SEQUENCE [LARGE SCALE GENOMIC DNA]</scope>
    <source>
        <strain evidence="3">CBS 506.65</strain>
    </source>
</reference>
<dbReference type="SUPFAM" id="SSF53335">
    <property type="entry name" value="S-adenosyl-L-methionine-dependent methyltransferases"/>
    <property type="match status" value="1"/>
</dbReference>
<dbReference type="Pfam" id="PF08241">
    <property type="entry name" value="Methyltransf_11"/>
    <property type="match status" value="1"/>
</dbReference>
<dbReference type="PANTHER" id="PTHR44942:SF10">
    <property type="entry name" value="METHYLTRANSFERASE TYPE 11 DOMAIN-CONTAINING PROTEIN"/>
    <property type="match status" value="1"/>
</dbReference>
<evidence type="ECO:0000313" key="2">
    <source>
        <dbReference type="EMBL" id="OJJ50406.1"/>
    </source>
</evidence>
<dbReference type="AlphaFoldDB" id="A0A1L9STE5"/>